<evidence type="ECO:0000313" key="6">
    <source>
        <dbReference type="EMBL" id="NIK89026.1"/>
    </source>
</evidence>
<dbReference type="InterPro" id="IPR016153">
    <property type="entry name" value="Heat_shock_Hsp33_N"/>
</dbReference>
<dbReference type="PANTHER" id="PTHR30111:SF1">
    <property type="entry name" value="33 KDA CHAPERONIN"/>
    <property type="match status" value="1"/>
</dbReference>
<evidence type="ECO:0000256" key="2">
    <source>
        <dbReference type="ARBA" id="ARBA00022833"/>
    </source>
</evidence>
<dbReference type="SUPFAM" id="SSF118352">
    <property type="entry name" value="HSP33 redox switch-like"/>
    <property type="match status" value="1"/>
</dbReference>
<dbReference type="SUPFAM" id="SSF64397">
    <property type="entry name" value="Hsp33 domain"/>
    <property type="match status" value="1"/>
</dbReference>
<accession>A0A846N012</accession>
<dbReference type="GO" id="GO:0051082">
    <property type="term" value="F:unfolded protein binding"/>
    <property type="evidence" value="ECO:0007669"/>
    <property type="project" value="InterPro"/>
</dbReference>
<dbReference type="Gene3D" id="3.90.1280.10">
    <property type="entry name" value="HSP33 redox switch-like"/>
    <property type="match status" value="1"/>
</dbReference>
<evidence type="ECO:0000256" key="4">
    <source>
        <dbReference type="ARBA" id="ARBA00023186"/>
    </source>
</evidence>
<evidence type="ECO:0000256" key="1">
    <source>
        <dbReference type="ARBA" id="ARBA00022490"/>
    </source>
</evidence>
<gene>
    <name evidence="6" type="ORF">FHS83_002344</name>
</gene>
<organism evidence="6 7">
    <name type="scientific">Rhizomicrobium palustre</name>
    <dbReference type="NCBI Taxonomy" id="189966"/>
    <lineage>
        <taxon>Bacteria</taxon>
        <taxon>Pseudomonadati</taxon>
        <taxon>Pseudomonadota</taxon>
        <taxon>Alphaproteobacteria</taxon>
        <taxon>Micropepsales</taxon>
        <taxon>Micropepsaceae</taxon>
        <taxon>Rhizomicrobium</taxon>
    </lineage>
</organism>
<protein>
    <submittedName>
        <fullName evidence="6">Molecular chaperone Hsp33</fullName>
    </submittedName>
</protein>
<keyword evidence="1" id="KW-0963">Cytoplasm</keyword>
<keyword evidence="5" id="KW-0676">Redox-active center</keyword>
<evidence type="ECO:0000256" key="3">
    <source>
        <dbReference type="ARBA" id="ARBA00023157"/>
    </source>
</evidence>
<sequence>MENYINAPAGDFVLPFDVVGAGIRGRLVRLDATSARALSVHALPEAAARVAGEVLALSVLLGTALKLDGRLTAQTKSDGPLDLVAADYYGATEDKPKGVRAYARYDANAELGEKPLFAALAGEGSLAITIEPLRGGQTYQGIVPLSPKGIAVSAETYFEQSEQLPTLIRLAAAPVFHAGAKEPTWRVGGLMLQATPGVARGEDDWDRLAALAGSVEDVELLDTALSAETLLWRLFNQEEVRVQPAEEIAFRCDCSGERIAAVLQSYTEEERSGLADPDGVIRAKCEFCGTVHEIGKATVS</sequence>
<keyword evidence="3" id="KW-1015">Disulfide bond</keyword>
<dbReference type="InterPro" id="IPR016154">
    <property type="entry name" value="Heat_shock_Hsp33_C"/>
</dbReference>
<dbReference type="EMBL" id="JAASRM010000001">
    <property type="protein sequence ID" value="NIK89026.1"/>
    <property type="molecule type" value="Genomic_DNA"/>
</dbReference>
<keyword evidence="4" id="KW-0143">Chaperone</keyword>
<dbReference type="InterPro" id="IPR000397">
    <property type="entry name" value="Heat_shock_Hsp33"/>
</dbReference>
<dbReference type="Pfam" id="PF01430">
    <property type="entry name" value="HSP33"/>
    <property type="match status" value="1"/>
</dbReference>
<dbReference type="Proteomes" id="UP000570514">
    <property type="component" value="Unassembled WGS sequence"/>
</dbReference>
<dbReference type="GO" id="GO:0044183">
    <property type="term" value="F:protein folding chaperone"/>
    <property type="evidence" value="ECO:0007669"/>
    <property type="project" value="TreeGrafter"/>
</dbReference>
<dbReference type="GO" id="GO:0042026">
    <property type="term" value="P:protein refolding"/>
    <property type="evidence" value="ECO:0007669"/>
    <property type="project" value="TreeGrafter"/>
</dbReference>
<comment type="caution">
    <text evidence="6">The sequence shown here is derived from an EMBL/GenBank/DDBJ whole genome shotgun (WGS) entry which is preliminary data.</text>
</comment>
<dbReference type="InterPro" id="IPR023212">
    <property type="entry name" value="Hsp33_helix_hairpin_bin_dom_sf"/>
</dbReference>
<dbReference type="Gene3D" id="1.10.287.480">
    <property type="entry name" value="helix hairpin bin"/>
    <property type="match status" value="1"/>
</dbReference>
<evidence type="ECO:0000256" key="5">
    <source>
        <dbReference type="ARBA" id="ARBA00023284"/>
    </source>
</evidence>
<dbReference type="AlphaFoldDB" id="A0A846N012"/>
<dbReference type="Gene3D" id="3.55.30.10">
    <property type="entry name" value="Hsp33 domain"/>
    <property type="match status" value="1"/>
</dbReference>
<keyword evidence="7" id="KW-1185">Reference proteome</keyword>
<dbReference type="PANTHER" id="PTHR30111">
    <property type="entry name" value="33 KDA CHAPERONIN"/>
    <property type="match status" value="1"/>
</dbReference>
<reference evidence="6 7" key="1">
    <citation type="submission" date="2020-03" db="EMBL/GenBank/DDBJ databases">
        <title>Genomic Encyclopedia of Type Strains, Phase IV (KMG-IV): sequencing the most valuable type-strain genomes for metagenomic binning, comparative biology and taxonomic classification.</title>
        <authorList>
            <person name="Goeker M."/>
        </authorList>
    </citation>
    <scope>NUCLEOTIDE SEQUENCE [LARGE SCALE GENOMIC DNA]</scope>
    <source>
        <strain evidence="6 7">DSM 19867</strain>
    </source>
</reference>
<keyword evidence="2" id="KW-0862">Zinc</keyword>
<dbReference type="GO" id="GO:0005737">
    <property type="term" value="C:cytoplasm"/>
    <property type="evidence" value="ECO:0007669"/>
    <property type="project" value="InterPro"/>
</dbReference>
<evidence type="ECO:0000313" key="7">
    <source>
        <dbReference type="Proteomes" id="UP000570514"/>
    </source>
</evidence>
<dbReference type="RefSeq" id="WP_167083148.1">
    <property type="nucleotide sequence ID" value="NZ_BAAADC010000001.1"/>
</dbReference>
<dbReference type="CDD" id="cd00498">
    <property type="entry name" value="Hsp33"/>
    <property type="match status" value="1"/>
</dbReference>
<proteinExistence type="predicted"/>
<name>A0A846N012_9PROT</name>
<dbReference type="PIRSF" id="PIRSF005261">
    <property type="entry name" value="Heat_shock_Hsp33"/>
    <property type="match status" value="1"/>
</dbReference>